<name>A0A2W5RAR8_ACIJO</name>
<keyword evidence="1" id="KW-0175">Coiled coil</keyword>
<dbReference type="AlphaFoldDB" id="A0A2W5RAR8"/>
<gene>
    <name evidence="3" type="ORF">DI542_15015</name>
</gene>
<feature type="transmembrane region" description="Helical" evidence="2">
    <location>
        <begin position="194"/>
        <end position="218"/>
    </location>
</feature>
<feature type="coiled-coil region" evidence="1">
    <location>
        <begin position="56"/>
        <end position="125"/>
    </location>
</feature>
<evidence type="ECO:0000313" key="3">
    <source>
        <dbReference type="EMBL" id="PZQ86132.1"/>
    </source>
</evidence>
<dbReference type="Proteomes" id="UP000249282">
    <property type="component" value="Unassembled WGS sequence"/>
</dbReference>
<evidence type="ECO:0000256" key="1">
    <source>
        <dbReference type="SAM" id="Coils"/>
    </source>
</evidence>
<accession>A0A2W5RAR8</accession>
<evidence type="ECO:0000256" key="2">
    <source>
        <dbReference type="SAM" id="Phobius"/>
    </source>
</evidence>
<proteinExistence type="predicted"/>
<reference evidence="3 4" key="1">
    <citation type="submission" date="2017-11" db="EMBL/GenBank/DDBJ databases">
        <title>Infants hospitalized years apart are colonized by the same room-sourced microbial strains.</title>
        <authorList>
            <person name="Brooks B."/>
            <person name="Olm M.R."/>
            <person name="Firek B.A."/>
            <person name="Baker R."/>
            <person name="Thomas B.C."/>
            <person name="Morowitz M.J."/>
            <person name="Banfield J.F."/>
        </authorList>
    </citation>
    <scope>NUCLEOTIDE SEQUENCE [LARGE SCALE GENOMIC DNA]</scope>
    <source>
        <strain evidence="3">S2_003_000_R3_20</strain>
    </source>
</reference>
<keyword evidence="2" id="KW-0812">Transmembrane</keyword>
<organism evidence="3 4">
    <name type="scientific">Acinetobacter johnsonii</name>
    <dbReference type="NCBI Taxonomy" id="40214"/>
    <lineage>
        <taxon>Bacteria</taxon>
        <taxon>Pseudomonadati</taxon>
        <taxon>Pseudomonadota</taxon>
        <taxon>Gammaproteobacteria</taxon>
        <taxon>Moraxellales</taxon>
        <taxon>Moraxellaceae</taxon>
        <taxon>Acinetobacter</taxon>
    </lineage>
</organism>
<dbReference type="EMBL" id="QFQJ01000104">
    <property type="protein sequence ID" value="PZQ86132.1"/>
    <property type="molecule type" value="Genomic_DNA"/>
</dbReference>
<protein>
    <submittedName>
        <fullName evidence="3">Uncharacterized protein</fullName>
    </submittedName>
</protein>
<keyword evidence="2" id="KW-1133">Transmembrane helix</keyword>
<evidence type="ECO:0000313" key="4">
    <source>
        <dbReference type="Proteomes" id="UP000249282"/>
    </source>
</evidence>
<keyword evidence="2" id="KW-0472">Membrane</keyword>
<feature type="transmembrane region" description="Helical" evidence="2">
    <location>
        <begin position="146"/>
        <end position="168"/>
    </location>
</feature>
<sequence>MPEKKNVTQQLLETITEIKNSIQTINTTSQDTKQIQQEQNKLAELLKAKTTDLHLSKETQQNIDILKKKLENLANETHEVKVNLERNDIYEIADAVSKSLEIHLKTQLEDKIKEDENTLKDATRYLKRQADDIKKETEDLTKYKKWFITAMIGFVAFAVVLLIFTTLVDMPFLEHAYQFIATKVEHSHKWYTTALWYIAYLITPLFWIGVVTGVAYLLHKWYTSKWR</sequence>
<comment type="caution">
    <text evidence="3">The sequence shown here is derived from an EMBL/GenBank/DDBJ whole genome shotgun (WGS) entry which is preliminary data.</text>
</comment>